<dbReference type="PROSITE" id="PS51257">
    <property type="entry name" value="PROKAR_LIPOPROTEIN"/>
    <property type="match status" value="1"/>
</dbReference>
<keyword evidence="2" id="KW-1185">Reference proteome</keyword>
<name>A0A938X393_9CLOT</name>
<gene>
    <name evidence="1" type="ORF">H6A13_07240</name>
</gene>
<sequence>MEKYKQFEENNPDFVNAAENGNLNACFMLSCTYLGMNEEIGTDLFNEQRAIYWAEKCLASGTEEGLCYYAEVLNMAGYLNQKMGFFDNNVYDCYLKARDTILKLENSSIDSDRWKNIYMEIELNLGWLLVNKESYNYDPDDAKSHFSNVYS</sequence>
<protein>
    <submittedName>
        <fullName evidence="1">Uncharacterized protein</fullName>
    </submittedName>
</protein>
<dbReference type="AlphaFoldDB" id="A0A938X393"/>
<evidence type="ECO:0000313" key="2">
    <source>
        <dbReference type="Proteomes" id="UP000713880"/>
    </source>
</evidence>
<organism evidence="1 2">
    <name type="scientific">Mordavella massiliensis</name>
    <dbReference type="NCBI Taxonomy" id="1871024"/>
    <lineage>
        <taxon>Bacteria</taxon>
        <taxon>Bacillati</taxon>
        <taxon>Bacillota</taxon>
        <taxon>Clostridia</taxon>
        <taxon>Eubacteriales</taxon>
        <taxon>Clostridiaceae</taxon>
        <taxon>Mordavella</taxon>
    </lineage>
</organism>
<comment type="caution">
    <text evidence="1">The sequence shown here is derived from an EMBL/GenBank/DDBJ whole genome shotgun (WGS) entry which is preliminary data.</text>
</comment>
<reference evidence="1" key="1">
    <citation type="submission" date="2020-08" db="EMBL/GenBank/DDBJ databases">
        <authorList>
            <person name="Cejkova D."/>
            <person name="Kubasova T."/>
            <person name="Jahodarova E."/>
            <person name="Rychlik I."/>
        </authorList>
    </citation>
    <scope>NUCLEOTIDE SEQUENCE</scope>
    <source>
        <strain evidence="1">An420c</strain>
    </source>
</reference>
<accession>A0A938X393</accession>
<dbReference type="RefSeq" id="WP_204908940.1">
    <property type="nucleotide sequence ID" value="NZ_JACJLV010000019.1"/>
</dbReference>
<dbReference type="Proteomes" id="UP000713880">
    <property type="component" value="Unassembled WGS sequence"/>
</dbReference>
<evidence type="ECO:0000313" key="1">
    <source>
        <dbReference type="EMBL" id="MBM6826895.1"/>
    </source>
</evidence>
<proteinExistence type="predicted"/>
<dbReference type="EMBL" id="JACJLV010000019">
    <property type="protein sequence ID" value="MBM6826895.1"/>
    <property type="molecule type" value="Genomic_DNA"/>
</dbReference>
<feature type="non-terminal residue" evidence="1">
    <location>
        <position position="151"/>
    </location>
</feature>
<reference evidence="1" key="2">
    <citation type="journal article" date="2021" name="Sci. Rep.">
        <title>The distribution of antibiotic resistance genes in chicken gut microbiota commensals.</title>
        <authorList>
            <person name="Juricova H."/>
            <person name="Matiasovicova J."/>
            <person name="Kubasova T."/>
            <person name="Cejkova D."/>
            <person name="Rychlik I."/>
        </authorList>
    </citation>
    <scope>NUCLEOTIDE SEQUENCE</scope>
    <source>
        <strain evidence="1">An420c</strain>
    </source>
</reference>